<protein>
    <submittedName>
        <fullName evidence="1">Uncharacterized protein</fullName>
    </submittedName>
</protein>
<organism evidence="1">
    <name type="scientific">uncultured Leptolyngbya sp</name>
    <dbReference type="NCBI Taxonomy" id="332963"/>
    <lineage>
        <taxon>Bacteria</taxon>
        <taxon>Bacillati</taxon>
        <taxon>Cyanobacteriota</taxon>
        <taxon>Cyanophyceae</taxon>
        <taxon>Leptolyngbyales</taxon>
        <taxon>Leptolyngbyaceae</taxon>
        <taxon>Leptolyngbya group</taxon>
        <taxon>Leptolyngbya</taxon>
        <taxon>environmental samples</taxon>
    </lineage>
</organism>
<sequence length="151" mass="17095">MKTNEIQICLVNRNRLWGQKFGRLTVVERLTERSKQGSVLWLCRCDCGKEKKVSTQSLRSEMTRSCGCRLSETASEFALSKFIDLSGKRFGSLTVIRRAGSDKHRKPLFLCKCDCGNFTKVRSGCLTRKDGKGVISCGCFSSPNLMLRWNQ</sequence>
<reference evidence="1" key="1">
    <citation type="submission" date="2020-02" db="EMBL/GenBank/DDBJ databases">
        <authorList>
            <person name="Meier V. D."/>
        </authorList>
    </citation>
    <scope>NUCLEOTIDE SEQUENCE</scope>
    <source>
        <strain evidence="1">AVDCRST_MAG94</strain>
    </source>
</reference>
<dbReference type="AlphaFoldDB" id="A0A6J4LLS6"/>
<gene>
    <name evidence="1" type="ORF">AVDCRST_MAG94-2104</name>
</gene>
<evidence type="ECO:0000313" key="1">
    <source>
        <dbReference type="EMBL" id="CAA9335711.1"/>
    </source>
</evidence>
<dbReference type="EMBL" id="CADCTY010000736">
    <property type="protein sequence ID" value="CAA9335711.1"/>
    <property type="molecule type" value="Genomic_DNA"/>
</dbReference>
<accession>A0A6J4LLS6</accession>
<proteinExistence type="predicted"/>
<name>A0A6J4LLS6_9CYAN</name>